<dbReference type="PANTHER" id="PTHR34384">
    <property type="entry name" value="L-2,3-DIAMINOPROPANOATE--CITRATE LIGASE"/>
    <property type="match status" value="1"/>
</dbReference>
<dbReference type="InterPro" id="IPR037455">
    <property type="entry name" value="LucA/IucC-like"/>
</dbReference>
<keyword evidence="6" id="KW-1185">Reference proteome</keyword>
<dbReference type="Gene3D" id="6.10.250.3370">
    <property type="match status" value="1"/>
</dbReference>
<dbReference type="EMBL" id="JBEZFP010000084">
    <property type="protein sequence ID" value="MEU8137294.1"/>
    <property type="molecule type" value="Genomic_DNA"/>
</dbReference>
<dbReference type="Gene3D" id="1.10.510.40">
    <property type="match status" value="1"/>
</dbReference>
<organism evidence="5 6">
    <name type="scientific">Streptodolium elevatio</name>
    <dbReference type="NCBI Taxonomy" id="3157996"/>
    <lineage>
        <taxon>Bacteria</taxon>
        <taxon>Bacillati</taxon>
        <taxon>Actinomycetota</taxon>
        <taxon>Actinomycetes</taxon>
        <taxon>Kitasatosporales</taxon>
        <taxon>Streptomycetaceae</taxon>
        <taxon>Streptodolium</taxon>
    </lineage>
</organism>
<dbReference type="PANTHER" id="PTHR34384:SF6">
    <property type="entry name" value="STAPHYLOFERRIN B SYNTHASE"/>
    <property type="match status" value="1"/>
</dbReference>
<accession>A0ABV3DNG4</accession>
<proteinExistence type="inferred from homology"/>
<evidence type="ECO:0000259" key="4">
    <source>
        <dbReference type="Pfam" id="PF06276"/>
    </source>
</evidence>
<comment type="pathway">
    <text evidence="1">Siderophore biosynthesis.</text>
</comment>
<dbReference type="RefSeq" id="WP_358359011.1">
    <property type="nucleotide sequence ID" value="NZ_JBEZFP010000084.1"/>
</dbReference>
<comment type="similarity">
    <text evidence="2">Belongs to the IucA/IucC family.</text>
</comment>
<feature type="domain" description="Aerobactin siderophore biosynthesis IucA/IucC N-terminal" evidence="3">
    <location>
        <begin position="117"/>
        <end position="370"/>
    </location>
</feature>
<dbReference type="Pfam" id="PF06276">
    <property type="entry name" value="FhuF"/>
    <property type="match status" value="1"/>
</dbReference>
<evidence type="ECO:0000313" key="6">
    <source>
        <dbReference type="Proteomes" id="UP001551482"/>
    </source>
</evidence>
<feature type="domain" description="Aerobactin siderophore biosynthesis IucA/IucC-like C-terminal" evidence="4">
    <location>
        <begin position="392"/>
        <end position="552"/>
    </location>
</feature>
<dbReference type="InterPro" id="IPR007310">
    <property type="entry name" value="Aerobactin_biosyn_IucA/IucC_N"/>
</dbReference>
<reference evidence="5 6" key="1">
    <citation type="submission" date="2024-06" db="EMBL/GenBank/DDBJ databases">
        <title>The Natural Products Discovery Center: Release of the First 8490 Sequenced Strains for Exploring Actinobacteria Biosynthetic Diversity.</title>
        <authorList>
            <person name="Kalkreuter E."/>
            <person name="Kautsar S.A."/>
            <person name="Yang D."/>
            <person name="Bader C.D."/>
            <person name="Teijaro C.N."/>
            <person name="Fluegel L."/>
            <person name="Davis C.M."/>
            <person name="Simpson J.R."/>
            <person name="Lauterbach L."/>
            <person name="Steele A.D."/>
            <person name="Gui C."/>
            <person name="Meng S."/>
            <person name="Li G."/>
            <person name="Viehrig K."/>
            <person name="Ye F."/>
            <person name="Su P."/>
            <person name="Kiefer A.F."/>
            <person name="Nichols A."/>
            <person name="Cepeda A.J."/>
            <person name="Yan W."/>
            <person name="Fan B."/>
            <person name="Jiang Y."/>
            <person name="Adhikari A."/>
            <person name="Zheng C.-J."/>
            <person name="Schuster L."/>
            <person name="Cowan T.M."/>
            <person name="Smanski M.J."/>
            <person name="Chevrette M.G."/>
            <person name="De Carvalho L.P.S."/>
            <person name="Shen B."/>
        </authorList>
    </citation>
    <scope>NUCLEOTIDE SEQUENCE [LARGE SCALE GENOMIC DNA]</scope>
    <source>
        <strain evidence="5 6">NPDC048946</strain>
    </source>
</reference>
<name>A0ABV3DNG4_9ACTN</name>
<evidence type="ECO:0000256" key="1">
    <source>
        <dbReference type="ARBA" id="ARBA00004924"/>
    </source>
</evidence>
<dbReference type="Pfam" id="PF04183">
    <property type="entry name" value="IucA_IucC"/>
    <property type="match status" value="1"/>
</dbReference>
<comment type="caution">
    <text evidence="5">The sequence shown here is derived from an EMBL/GenBank/DDBJ whole genome shotgun (WGS) entry which is preliminary data.</text>
</comment>
<evidence type="ECO:0000256" key="2">
    <source>
        <dbReference type="ARBA" id="ARBA00007832"/>
    </source>
</evidence>
<dbReference type="Gene3D" id="3.30.310.280">
    <property type="match status" value="1"/>
</dbReference>
<evidence type="ECO:0000313" key="5">
    <source>
        <dbReference type="EMBL" id="MEU8137294.1"/>
    </source>
</evidence>
<dbReference type="InterPro" id="IPR022770">
    <property type="entry name" value="IucA/IucC-like_C"/>
</dbReference>
<dbReference type="Proteomes" id="UP001551482">
    <property type="component" value="Unassembled WGS sequence"/>
</dbReference>
<sequence length="576" mass="64682">MLAKAVAEFAYEELLTPVHEHGDTYRIDLPGEVRYGFRARRGAYDCWHVDPASLRRTGPLGDEPGDDTLRFLLDAHSTLGLTGDTAGHLVRELTATLAADVAIGATAQPASVLAELDYADLEGHQTGHPWIVANKGRLGFSATDAAGYAPESRRTLRLPWIAVHRSLAHYRAVPGLDEHRLYSEELDPATAQRFAERMVSRLGEDADLGAYLWMPVHPWQWDETIATLFAPDIAAGRIIRLGEAPDRYLAQQSVRTFLDVDQPARRTVKLPLSVLNTLVWRGLPTERTLAAPAVTAWVHALRDDDEFLRDECRVILLGETASVTVRHPVLEDLPGVPYQYRELLGTIWREPLTPYLDHGERARTLASLLHIDPYGRPFVAELVDRSGIAPRAWLRALFHTMLPPLLHCLYRYGLVFSPHGENAIVVFDEDDVPVRLAVKDFVDDVNISDHPLPELDGLPDEVAAVLLREEPAYLCQFIHAALLVGHYRYLADIAEMHLGVPQADFWAMVRDEIRDHQARFPELADRHQMFDLLTPRIDRLCLNRNRLLLDGYRDRPGRPHVAAHGTVPNPLYVGPS</sequence>
<protein>
    <submittedName>
        <fullName evidence="5">IucA/IucC family siderophore biosynthesis protein</fullName>
    </submittedName>
</protein>
<gene>
    <name evidence="5" type="ORF">AB0C36_27750</name>
</gene>
<evidence type="ECO:0000259" key="3">
    <source>
        <dbReference type="Pfam" id="PF04183"/>
    </source>
</evidence>